<evidence type="ECO:0000313" key="8">
    <source>
        <dbReference type="EMBL" id="WTR76021.1"/>
    </source>
</evidence>
<keyword evidence="5 7" id="KW-0472">Membrane</keyword>
<feature type="transmembrane region" description="Helical" evidence="7">
    <location>
        <begin position="177"/>
        <end position="197"/>
    </location>
</feature>
<feature type="transmembrane region" description="Helical" evidence="7">
    <location>
        <begin position="309"/>
        <end position="327"/>
    </location>
</feature>
<evidence type="ECO:0000256" key="2">
    <source>
        <dbReference type="ARBA" id="ARBA00022475"/>
    </source>
</evidence>
<evidence type="ECO:0000256" key="7">
    <source>
        <dbReference type="SAM" id="Phobius"/>
    </source>
</evidence>
<evidence type="ECO:0000256" key="3">
    <source>
        <dbReference type="ARBA" id="ARBA00022692"/>
    </source>
</evidence>
<protein>
    <submittedName>
        <fullName evidence="8">MFS transporter</fullName>
    </submittedName>
</protein>
<dbReference type="InterPro" id="IPR011701">
    <property type="entry name" value="MFS"/>
</dbReference>
<accession>A0ABZ1LNC1</accession>
<evidence type="ECO:0000256" key="1">
    <source>
        <dbReference type="ARBA" id="ARBA00004651"/>
    </source>
</evidence>
<evidence type="ECO:0000256" key="6">
    <source>
        <dbReference type="SAM" id="MobiDB-lite"/>
    </source>
</evidence>
<evidence type="ECO:0000256" key="4">
    <source>
        <dbReference type="ARBA" id="ARBA00022989"/>
    </source>
</evidence>
<dbReference type="EMBL" id="CP108190">
    <property type="protein sequence ID" value="WTR76021.1"/>
    <property type="molecule type" value="Genomic_DNA"/>
</dbReference>
<feature type="transmembrane region" description="Helical" evidence="7">
    <location>
        <begin position="333"/>
        <end position="354"/>
    </location>
</feature>
<feature type="compositionally biased region" description="Pro residues" evidence="6">
    <location>
        <begin position="210"/>
        <end position="227"/>
    </location>
</feature>
<gene>
    <name evidence="8" type="ORF">OG814_42925</name>
</gene>
<reference evidence="8 9" key="1">
    <citation type="submission" date="2022-10" db="EMBL/GenBank/DDBJ databases">
        <title>The complete genomes of actinobacterial strains from the NBC collection.</title>
        <authorList>
            <person name="Joergensen T.S."/>
            <person name="Alvarez Arevalo M."/>
            <person name="Sterndorff E.B."/>
            <person name="Faurdal D."/>
            <person name="Vuksanovic O."/>
            <person name="Mourched A.-S."/>
            <person name="Charusanti P."/>
            <person name="Shaw S."/>
            <person name="Blin K."/>
            <person name="Weber T."/>
        </authorList>
    </citation>
    <scope>NUCLEOTIDE SEQUENCE [LARGE SCALE GENOMIC DNA]</scope>
    <source>
        <strain evidence="8 9">NBC_00123</strain>
        <plasmid evidence="8 9">unnamed2</plasmid>
    </source>
</reference>
<feature type="transmembrane region" description="Helical" evidence="7">
    <location>
        <begin position="375"/>
        <end position="393"/>
    </location>
</feature>
<keyword evidence="8" id="KW-0614">Plasmid</keyword>
<dbReference type="Gene3D" id="1.20.1250.20">
    <property type="entry name" value="MFS general substrate transporter like domains"/>
    <property type="match status" value="1"/>
</dbReference>
<dbReference type="Proteomes" id="UP001622594">
    <property type="component" value="Plasmid unnamed2"/>
</dbReference>
<geneLocation type="plasmid" evidence="8 9">
    <name>unnamed2</name>
</geneLocation>
<evidence type="ECO:0000313" key="9">
    <source>
        <dbReference type="Proteomes" id="UP001622594"/>
    </source>
</evidence>
<feature type="transmembrane region" description="Helical" evidence="7">
    <location>
        <begin position="249"/>
        <end position="271"/>
    </location>
</feature>
<comment type="subcellular location">
    <subcellularLocation>
        <location evidence="1">Cell membrane</location>
        <topology evidence="1">Multi-pass membrane protein</topology>
    </subcellularLocation>
</comment>
<feature type="region of interest" description="Disordered" evidence="6">
    <location>
        <begin position="204"/>
        <end position="228"/>
    </location>
</feature>
<dbReference type="PANTHER" id="PTHR23513">
    <property type="entry name" value="INTEGRAL MEMBRANE EFFLUX PROTEIN-RELATED"/>
    <property type="match status" value="1"/>
</dbReference>
<keyword evidence="3 7" id="KW-0812">Transmembrane</keyword>
<keyword evidence="9" id="KW-1185">Reference proteome</keyword>
<sequence>MSTATLKDHAATFREPRFATFFTGHVISRIGDAPVPVAFALAAYQVSHSAAGLTWVLLSLWATRFLLMATGGRLADRYDRVRVMIGADVLRLVAQGTLAVVVVSPLQLQSWHLCLSAALYGAGTALYNPAQIGLTPELVPGDRLQRANGLLSLVADVGFLLGPVLAGVLMGTVGFSWVLWLDVVSFAVNLGCLVRLARLHTPARRTTPEQTPPAPSETPAEPNPTEPPDTRFRASFAVMARYPWFSFGMALWFVVSLGIGLTAVAGPVIAVDSLGGTGAWSVLATCLAVGSLLGSLAVMSTSRQHPWKAASVVVTLGAVLQFVTLTLRDQLPTAVLGAAFALCALTTAACGIVWDTAYQSEIPERYISRLGSVDNFVNAAGVPIGMLLGGLFADHYDTVFLGVSVALVLLCIPAARLAGPGRKSAA</sequence>
<feature type="transmembrane region" description="Helical" evidence="7">
    <location>
        <begin position="149"/>
        <end position="171"/>
    </location>
</feature>
<feature type="transmembrane region" description="Helical" evidence="7">
    <location>
        <begin position="277"/>
        <end position="297"/>
    </location>
</feature>
<dbReference type="CDD" id="cd06173">
    <property type="entry name" value="MFS_MefA_like"/>
    <property type="match status" value="1"/>
</dbReference>
<evidence type="ECO:0000256" key="5">
    <source>
        <dbReference type="ARBA" id="ARBA00023136"/>
    </source>
</evidence>
<dbReference type="SUPFAM" id="SSF103473">
    <property type="entry name" value="MFS general substrate transporter"/>
    <property type="match status" value="1"/>
</dbReference>
<keyword evidence="4 7" id="KW-1133">Transmembrane helix</keyword>
<dbReference type="InterPro" id="IPR036259">
    <property type="entry name" value="MFS_trans_sf"/>
</dbReference>
<dbReference type="PANTHER" id="PTHR23513:SF11">
    <property type="entry name" value="STAPHYLOFERRIN A TRANSPORTER"/>
    <property type="match status" value="1"/>
</dbReference>
<feature type="transmembrane region" description="Helical" evidence="7">
    <location>
        <begin position="399"/>
        <end position="419"/>
    </location>
</feature>
<name>A0ABZ1LNC1_9ACTN</name>
<dbReference type="RefSeq" id="WP_398170405.1">
    <property type="nucleotide sequence ID" value="NZ_CP108190.1"/>
</dbReference>
<dbReference type="Pfam" id="PF07690">
    <property type="entry name" value="MFS_1"/>
    <property type="match status" value="1"/>
</dbReference>
<keyword evidence="2" id="KW-1003">Cell membrane</keyword>
<proteinExistence type="predicted"/>
<organism evidence="8 9">
    <name type="scientific">Streptomyces zaomyceticus</name>
    <dbReference type="NCBI Taxonomy" id="68286"/>
    <lineage>
        <taxon>Bacteria</taxon>
        <taxon>Bacillati</taxon>
        <taxon>Actinomycetota</taxon>
        <taxon>Actinomycetes</taxon>
        <taxon>Kitasatosporales</taxon>
        <taxon>Streptomycetaceae</taxon>
        <taxon>Streptomyces</taxon>
    </lineage>
</organism>